<dbReference type="EMBL" id="BMQO01000016">
    <property type="protein sequence ID" value="GGS34792.1"/>
    <property type="molecule type" value="Genomic_DNA"/>
</dbReference>
<dbReference type="RefSeq" id="WP_189102755.1">
    <property type="nucleotide sequence ID" value="NZ_BMQO01000016.1"/>
</dbReference>
<accession>A0ABQ2SQT5</accession>
<keyword evidence="2" id="KW-1185">Reference proteome</keyword>
<sequence>MDDKLAEVVEEWKVSNDYLFLAKYLKDTKGISLALLAIRDITELSIQETKDLLMWQYYGGRLSDSEFQDFMLNNWHKKHEDRNIWIYDK</sequence>
<evidence type="ECO:0000313" key="1">
    <source>
        <dbReference type="EMBL" id="GGS34792.1"/>
    </source>
</evidence>
<organism evidence="1 2">
    <name type="scientific">Deinococcus knuensis</name>
    <dbReference type="NCBI Taxonomy" id="1837380"/>
    <lineage>
        <taxon>Bacteria</taxon>
        <taxon>Thermotogati</taxon>
        <taxon>Deinococcota</taxon>
        <taxon>Deinococci</taxon>
        <taxon>Deinococcales</taxon>
        <taxon>Deinococcaceae</taxon>
        <taxon>Deinococcus</taxon>
    </lineage>
</organism>
<name>A0ABQ2SQT5_9DEIO</name>
<proteinExistence type="predicted"/>
<gene>
    <name evidence="1" type="ORF">GCM10008961_28090</name>
</gene>
<evidence type="ECO:0000313" key="2">
    <source>
        <dbReference type="Proteomes" id="UP000620633"/>
    </source>
</evidence>
<dbReference type="Proteomes" id="UP000620633">
    <property type="component" value="Unassembled WGS sequence"/>
</dbReference>
<reference evidence="2" key="1">
    <citation type="journal article" date="2019" name="Int. J. Syst. Evol. Microbiol.">
        <title>The Global Catalogue of Microorganisms (GCM) 10K type strain sequencing project: providing services to taxonomists for standard genome sequencing and annotation.</title>
        <authorList>
            <consortium name="The Broad Institute Genomics Platform"/>
            <consortium name="The Broad Institute Genome Sequencing Center for Infectious Disease"/>
            <person name="Wu L."/>
            <person name="Ma J."/>
        </authorList>
    </citation>
    <scope>NUCLEOTIDE SEQUENCE [LARGE SCALE GENOMIC DNA]</scope>
    <source>
        <strain evidence="2">JCM 31406</strain>
    </source>
</reference>
<comment type="caution">
    <text evidence="1">The sequence shown here is derived from an EMBL/GenBank/DDBJ whole genome shotgun (WGS) entry which is preliminary data.</text>
</comment>
<protein>
    <submittedName>
        <fullName evidence="1">Uncharacterized protein</fullName>
    </submittedName>
</protein>